<name>A0A6G6ACC4_9VIRU</name>
<accession>A0A6G6ACC4</accession>
<sequence length="204" mass="24098">MNIKELATFNNTNEEINKLVPEIFRDKLHKIHFTSQFDSSFGVELYSEISSFCNIQFKSKEMIIALNIDYVTYKNSDWNEEEPYITLSVYGKNMENYHIKYSCKNKKINNKYVTTTKINKINNLLDLLNIESSIKNKKMTNILINNLVWKTKVMCNPYNNIYAENLINANSINELNNKEELDSPNEFFKYGKSDKPIKHYFELN</sequence>
<dbReference type="EMBL" id="MN175499">
    <property type="protein sequence ID" value="QID06474.1"/>
    <property type="molecule type" value="Genomic_DNA"/>
</dbReference>
<evidence type="ECO:0000313" key="1">
    <source>
        <dbReference type="EMBL" id="QID06474.1"/>
    </source>
</evidence>
<reference evidence="1" key="1">
    <citation type="submission" date="2019-07" db="EMBL/GenBank/DDBJ databases">
        <title>The discovery of a new lineage B mimivirus raises questions about particles surface fibrils.</title>
        <authorList>
            <person name="Silva L.K.S."/>
            <person name="Rodrigues R.A.L."/>
            <person name="Andrade A.C.S.P."/>
            <person name="Hikida H."/>
            <person name="Andreani J."/>
            <person name="Levasseur A."/>
            <person name="La Scola B."/>
            <person name="Abrahao J.S."/>
        </authorList>
    </citation>
    <scope>NUCLEOTIDE SEQUENCE</scope>
    <source>
        <strain evidence="1">B60</strain>
    </source>
</reference>
<organism evidence="1">
    <name type="scientific">Borely moumouvirus</name>
    <dbReference type="NCBI Taxonomy" id="2712067"/>
    <lineage>
        <taxon>Viruses</taxon>
        <taxon>Varidnaviria</taxon>
        <taxon>Bamfordvirae</taxon>
        <taxon>Nucleocytoviricota</taxon>
        <taxon>Megaviricetes</taxon>
        <taxon>Imitervirales</taxon>
        <taxon>Mimiviridae</taxon>
        <taxon>Megamimivirinae</taxon>
        <taxon>Moumouvirus</taxon>
    </lineage>
</organism>
<dbReference type="Pfam" id="PF19231">
    <property type="entry name" value="DUF5884"/>
    <property type="match status" value="1"/>
</dbReference>
<proteinExistence type="predicted"/>
<dbReference type="InterPro" id="IPR045365">
    <property type="entry name" value="DUF5884"/>
</dbReference>
<protein>
    <submittedName>
        <fullName evidence="1">Uncharacterized protein</fullName>
    </submittedName>
</protein>